<evidence type="ECO:0000256" key="1">
    <source>
        <dbReference type="ARBA" id="ARBA00012528"/>
    </source>
</evidence>
<comment type="catalytic activity">
    <reaction evidence="2">
        <text>2 GTP = 3',3'-c-di-GMP + 2 diphosphate</text>
        <dbReference type="Rhea" id="RHEA:24898"/>
        <dbReference type="ChEBI" id="CHEBI:33019"/>
        <dbReference type="ChEBI" id="CHEBI:37565"/>
        <dbReference type="ChEBI" id="CHEBI:58805"/>
        <dbReference type="EC" id="2.7.7.65"/>
    </reaction>
</comment>
<dbReference type="PANTHER" id="PTHR45138">
    <property type="entry name" value="REGULATORY COMPONENTS OF SENSORY TRANSDUCTION SYSTEM"/>
    <property type="match status" value="1"/>
</dbReference>
<dbReference type="PATRIC" id="fig|929558.5.peg.1447"/>
<dbReference type="FunFam" id="3.30.70.270:FF:000001">
    <property type="entry name" value="Diguanylate cyclase domain protein"/>
    <property type="match status" value="1"/>
</dbReference>
<name>B6BHI3_SULGG</name>
<dbReference type="Proteomes" id="UP000006431">
    <property type="component" value="Unassembled WGS sequence"/>
</dbReference>
<evidence type="ECO:0000313" key="5">
    <source>
        <dbReference type="Proteomes" id="UP000006431"/>
    </source>
</evidence>
<dbReference type="InterPro" id="IPR050469">
    <property type="entry name" value="Diguanylate_Cyclase"/>
</dbReference>
<dbReference type="GO" id="GO:0052621">
    <property type="term" value="F:diguanylate cyclase activity"/>
    <property type="evidence" value="ECO:0007669"/>
    <property type="project" value="UniProtKB-EC"/>
</dbReference>
<dbReference type="NCBIfam" id="TIGR00254">
    <property type="entry name" value="GGDEF"/>
    <property type="match status" value="1"/>
</dbReference>
<protein>
    <recommendedName>
        <fullName evidence="1">diguanylate cyclase</fullName>
        <ecNumber evidence="1">2.7.7.65</ecNumber>
    </recommendedName>
</protein>
<dbReference type="EMBL" id="AFRZ01000001">
    <property type="protein sequence ID" value="EHP29980.1"/>
    <property type="molecule type" value="Genomic_DNA"/>
</dbReference>
<proteinExistence type="predicted"/>
<dbReference type="PROSITE" id="PS50887">
    <property type="entry name" value="GGDEF"/>
    <property type="match status" value="1"/>
</dbReference>
<evidence type="ECO:0000313" key="4">
    <source>
        <dbReference type="EMBL" id="EHP29980.1"/>
    </source>
</evidence>
<dbReference type="PANTHER" id="PTHR45138:SF9">
    <property type="entry name" value="DIGUANYLATE CYCLASE DGCM-RELATED"/>
    <property type="match status" value="1"/>
</dbReference>
<organism evidence="4 5">
    <name type="scientific">Sulfurimonas gotlandica (strain DSM 19862 / JCM 16533 / GD1)</name>
    <dbReference type="NCBI Taxonomy" id="929558"/>
    <lineage>
        <taxon>Bacteria</taxon>
        <taxon>Pseudomonadati</taxon>
        <taxon>Campylobacterota</taxon>
        <taxon>Epsilonproteobacteria</taxon>
        <taxon>Campylobacterales</taxon>
        <taxon>Sulfurimonadaceae</taxon>
        <taxon>Sulfurimonas</taxon>
    </lineage>
</organism>
<evidence type="ECO:0000256" key="2">
    <source>
        <dbReference type="ARBA" id="ARBA00034247"/>
    </source>
</evidence>
<dbReference type="SMART" id="SM00267">
    <property type="entry name" value="GGDEF"/>
    <property type="match status" value="1"/>
</dbReference>
<comment type="caution">
    <text evidence="4">The sequence shown here is derived from an EMBL/GenBank/DDBJ whole genome shotgun (WGS) entry which is preliminary data.</text>
</comment>
<dbReference type="InterPro" id="IPR000160">
    <property type="entry name" value="GGDEF_dom"/>
</dbReference>
<dbReference type="RefSeq" id="WP_008336822.1">
    <property type="nucleotide sequence ID" value="NZ_AFRZ01000001.1"/>
</dbReference>
<feature type="domain" description="GGDEF" evidence="3">
    <location>
        <begin position="168"/>
        <end position="297"/>
    </location>
</feature>
<reference evidence="4 5" key="1">
    <citation type="journal article" date="2012" name="Proc. Natl. Acad. Sci. U.S.A.">
        <title>Genome and physiology of a model Epsilonproteobacterium responsible for sulfide detoxification in marine oxygen depletion zones.</title>
        <authorList>
            <person name="Grote J."/>
            <person name="Schott T."/>
            <person name="Bruckner C.G."/>
            <person name="Glockner F.O."/>
            <person name="Jost G."/>
            <person name="Teeling H."/>
            <person name="Labrenz M."/>
            <person name="Jurgens K."/>
        </authorList>
    </citation>
    <scope>NUCLEOTIDE SEQUENCE [LARGE SCALE GENOMIC DNA]</scope>
    <source>
        <strain evidence="4 5">GD1</strain>
    </source>
</reference>
<dbReference type="Pfam" id="PF00990">
    <property type="entry name" value="GGDEF"/>
    <property type="match status" value="1"/>
</dbReference>
<accession>B6BHI3</accession>
<evidence type="ECO:0000259" key="3">
    <source>
        <dbReference type="PROSITE" id="PS50887"/>
    </source>
</evidence>
<dbReference type="STRING" id="929558.SMGD1_1456"/>
<dbReference type="HOGENOM" id="CLU_000445_11_5_7"/>
<dbReference type="InterPro" id="IPR029787">
    <property type="entry name" value="Nucleotide_cyclase"/>
</dbReference>
<dbReference type="OrthoDB" id="9790367at2"/>
<dbReference type="SUPFAM" id="SSF55073">
    <property type="entry name" value="Nucleotide cyclase"/>
    <property type="match status" value="1"/>
</dbReference>
<dbReference type="eggNOG" id="COG3706">
    <property type="taxonomic scope" value="Bacteria"/>
</dbReference>
<dbReference type="Gene3D" id="3.30.70.270">
    <property type="match status" value="1"/>
</dbReference>
<dbReference type="AlphaFoldDB" id="B6BHI3"/>
<sequence length="297" mass="35048">MTSDDRIDIHKDLSGSLKSNLDVHLKKIIALFKVIVCNHKIDDLEKMIKLHSYSNCEITHMLNAILDSKVKNIDDKKEKILEFENLHERLHQLQERVLVEYKNNGLVSENTYEDFAVVEFQFIQKLTALVIESENYEKNFDGLTNIFNRKYFFEKVEYDFSKARRTRTDFTIVMADIDHFKQINDKYGHQVGDEVLVEISKLFVEHIRAYDIVARYGGEEFVFFIYSDAKETMTIFKRIEKMLQDQIFEIYNHKIELKCSFGMAQDRDKLSIYELVSLADKALYEAKKLGRNQIVIV</sequence>
<dbReference type="EC" id="2.7.7.65" evidence="1"/>
<gene>
    <name evidence="4" type="ORF">SMGD1_1456</name>
</gene>
<dbReference type="CDD" id="cd01949">
    <property type="entry name" value="GGDEF"/>
    <property type="match status" value="1"/>
</dbReference>
<dbReference type="InterPro" id="IPR043128">
    <property type="entry name" value="Rev_trsase/Diguanyl_cyclase"/>
</dbReference>
<accession>H1FT61</accession>
<keyword evidence="5" id="KW-1185">Reference proteome</keyword>